<name>A0A1Y2CNZ2_9FUNG</name>
<evidence type="ECO:0000256" key="1">
    <source>
        <dbReference type="SAM" id="MobiDB-lite"/>
    </source>
</evidence>
<sequence>MSTTTGGGGIPGSGMMGTQSSSESPPYPWTVPSPVIAATDHVNQVAADLEARQAQLQSHICDTRCQVSATRSEVGDVKMYATLGKRLVTEVASRFFEALEEEEADLEDIDEEELGFWREVCPYYRDYRSPVSDGIGGDEEDKVTDALYSIINTQSSNFPVKFNAPLKYDFTKDTYPPFAMDTIYPFASVTKPDIIPSAKPSFLKPIRKPSNPSSPEKFLLPSALHKTLSMDSTTSSTSTSTGIKKEVKFSESPPLTHSTFPPLPSPPSHLLSVLSTLDQTQTQILIETESTLAEIAAAKRDLESLRTLLQSRQKPLKDVLEGVFRALDDEEMDIMEMEPEEREFWDEICPGQEFSVKGLGMEKAEWITPSPVAVQGMGFGSEFEVDVSARMVAPSAH</sequence>
<feature type="compositionally biased region" description="Low complexity" evidence="1">
    <location>
        <begin position="232"/>
        <end position="241"/>
    </location>
</feature>
<evidence type="ECO:0000313" key="3">
    <source>
        <dbReference type="Proteomes" id="UP000193642"/>
    </source>
</evidence>
<feature type="region of interest" description="Disordered" evidence="1">
    <location>
        <begin position="229"/>
        <end position="263"/>
    </location>
</feature>
<comment type="caution">
    <text evidence="2">The sequence shown here is derived from an EMBL/GenBank/DDBJ whole genome shotgun (WGS) entry which is preliminary data.</text>
</comment>
<reference evidence="2 3" key="1">
    <citation type="submission" date="2016-07" db="EMBL/GenBank/DDBJ databases">
        <title>Pervasive Adenine N6-methylation of Active Genes in Fungi.</title>
        <authorList>
            <consortium name="DOE Joint Genome Institute"/>
            <person name="Mondo S.J."/>
            <person name="Dannebaum R.O."/>
            <person name="Kuo R.C."/>
            <person name="Labutti K."/>
            <person name="Haridas S."/>
            <person name="Kuo A."/>
            <person name="Salamov A."/>
            <person name="Ahrendt S.R."/>
            <person name="Lipzen A."/>
            <person name="Sullivan W."/>
            <person name="Andreopoulos W.B."/>
            <person name="Clum A."/>
            <person name="Lindquist E."/>
            <person name="Daum C."/>
            <person name="Ramamoorthy G.K."/>
            <person name="Gryganskyi A."/>
            <person name="Culley D."/>
            <person name="Magnuson J.K."/>
            <person name="James T.Y."/>
            <person name="O'Malley M.A."/>
            <person name="Stajich J.E."/>
            <person name="Spatafora J.W."/>
            <person name="Visel A."/>
            <person name="Grigoriev I.V."/>
        </authorList>
    </citation>
    <scope>NUCLEOTIDE SEQUENCE [LARGE SCALE GENOMIC DNA]</scope>
    <source>
        <strain evidence="2 3">JEL800</strain>
    </source>
</reference>
<accession>A0A1Y2CNZ2</accession>
<proteinExistence type="predicted"/>
<dbReference type="OrthoDB" id="10590778at2759"/>
<gene>
    <name evidence="2" type="ORF">BCR33DRAFT_714442</name>
</gene>
<feature type="region of interest" description="Disordered" evidence="1">
    <location>
        <begin position="1"/>
        <end position="31"/>
    </location>
</feature>
<evidence type="ECO:0000313" key="2">
    <source>
        <dbReference type="EMBL" id="ORY48722.1"/>
    </source>
</evidence>
<organism evidence="2 3">
    <name type="scientific">Rhizoclosmatium globosum</name>
    <dbReference type="NCBI Taxonomy" id="329046"/>
    <lineage>
        <taxon>Eukaryota</taxon>
        <taxon>Fungi</taxon>
        <taxon>Fungi incertae sedis</taxon>
        <taxon>Chytridiomycota</taxon>
        <taxon>Chytridiomycota incertae sedis</taxon>
        <taxon>Chytridiomycetes</taxon>
        <taxon>Chytridiales</taxon>
        <taxon>Chytriomycetaceae</taxon>
        <taxon>Rhizoclosmatium</taxon>
    </lineage>
</organism>
<dbReference type="Proteomes" id="UP000193642">
    <property type="component" value="Unassembled WGS sequence"/>
</dbReference>
<feature type="compositionally biased region" description="Gly residues" evidence="1">
    <location>
        <begin position="1"/>
        <end position="15"/>
    </location>
</feature>
<protein>
    <submittedName>
        <fullName evidence="2">Uncharacterized protein</fullName>
    </submittedName>
</protein>
<dbReference type="AlphaFoldDB" id="A0A1Y2CNZ2"/>
<dbReference type="EMBL" id="MCGO01000011">
    <property type="protein sequence ID" value="ORY48722.1"/>
    <property type="molecule type" value="Genomic_DNA"/>
</dbReference>
<keyword evidence="3" id="KW-1185">Reference proteome</keyword>